<dbReference type="Proteomes" id="UP001302676">
    <property type="component" value="Unassembled WGS sequence"/>
</dbReference>
<reference evidence="1" key="1">
    <citation type="journal article" date="2023" name="Mol. Phylogenet. Evol.">
        <title>Genome-scale phylogeny and comparative genomics of the fungal order Sordariales.</title>
        <authorList>
            <person name="Hensen N."/>
            <person name="Bonometti L."/>
            <person name="Westerberg I."/>
            <person name="Brannstrom I.O."/>
            <person name="Guillou S."/>
            <person name="Cros-Aarteil S."/>
            <person name="Calhoun S."/>
            <person name="Haridas S."/>
            <person name="Kuo A."/>
            <person name="Mondo S."/>
            <person name="Pangilinan J."/>
            <person name="Riley R."/>
            <person name="LaButti K."/>
            <person name="Andreopoulos B."/>
            <person name="Lipzen A."/>
            <person name="Chen C."/>
            <person name="Yan M."/>
            <person name="Daum C."/>
            <person name="Ng V."/>
            <person name="Clum A."/>
            <person name="Steindorff A."/>
            <person name="Ohm R.A."/>
            <person name="Martin F."/>
            <person name="Silar P."/>
            <person name="Natvig D.O."/>
            <person name="Lalanne C."/>
            <person name="Gautier V."/>
            <person name="Ament-Velasquez S.L."/>
            <person name="Kruys A."/>
            <person name="Hutchinson M.I."/>
            <person name="Powell A.J."/>
            <person name="Barry K."/>
            <person name="Miller A.N."/>
            <person name="Grigoriev I.V."/>
            <person name="Debuchy R."/>
            <person name="Gladieux P."/>
            <person name="Hiltunen Thoren M."/>
            <person name="Johannesson H."/>
        </authorList>
    </citation>
    <scope>NUCLEOTIDE SEQUENCE</scope>
    <source>
        <strain evidence="1">CBS 141.50</strain>
    </source>
</reference>
<dbReference type="PANTHER" id="PTHR33835:SF1">
    <property type="entry name" value="METALLO-BETA-LACTAMASE DOMAIN-CONTAINING PROTEIN"/>
    <property type="match status" value="1"/>
</dbReference>
<accession>A0AAN6V6C4</accession>
<evidence type="ECO:0000313" key="2">
    <source>
        <dbReference type="Proteomes" id="UP001302676"/>
    </source>
</evidence>
<dbReference type="AlphaFoldDB" id="A0AAN6V6C4"/>
<protein>
    <submittedName>
        <fullName evidence="1">Beta-lactamase-like protein</fullName>
    </submittedName>
</protein>
<dbReference type="Pfam" id="PF14234">
    <property type="entry name" value="DUF4336"/>
    <property type="match status" value="1"/>
</dbReference>
<name>A0AAN6V6C4_9PEZI</name>
<dbReference type="PANTHER" id="PTHR33835">
    <property type="entry name" value="YALI0C07656P"/>
    <property type="match status" value="1"/>
</dbReference>
<dbReference type="GeneID" id="87813169"/>
<dbReference type="EMBL" id="MU853566">
    <property type="protein sequence ID" value="KAK4145693.1"/>
    <property type="molecule type" value="Genomic_DNA"/>
</dbReference>
<dbReference type="InterPro" id="IPR036866">
    <property type="entry name" value="RibonucZ/Hydroxyglut_hydro"/>
</dbReference>
<evidence type="ECO:0000313" key="1">
    <source>
        <dbReference type="EMBL" id="KAK4145693.1"/>
    </source>
</evidence>
<dbReference type="SUPFAM" id="SSF56281">
    <property type="entry name" value="Metallo-hydrolase/oxidoreductase"/>
    <property type="match status" value="1"/>
</dbReference>
<dbReference type="InterPro" id="IPR025638">
    <property type="entry name" value="DUF4336"/>
</dbReference>
<dbReference type="Gene3D" id="3.60.15.10">
    <property type="entry name" value="Ribonuclease Z/Hydroxyacylglutathione hydrolase-like"/>
    <property type="match status" value="1"/>
</dbReference>
<gene>
    <name evidence="1" type="ORF">C8A04DRAFT_10369</name>
</gene>
<proteinExistence type="predicted"/>
<dbReference type="RefSeq" id="XP_062639064.1">
    <property type="nucleotide sequence ID" value="XM_062776556.1"/>
</dbReference>
<organism evidence="1 2">
    <name type="scientific">Dichotomopilus funicola</name>
    <dbReference type="NCBI Taxonomy" id="1934379"/>
    <lineage>
        <taxon>Eukaryota</taxon>
        <taxon>Fungi</taxon>
        <taxon>Dikarya</taxon>
        <taxon>Ascomycota</taxon>
        <taxon>Pezizomycotina</taxon>
        <taxon>Sordariomycetes</taxon>
        <taxon>Sordariomycetidae</taxon>
        <taxon>Sordariales</taxon>
        <taxon>Chaetomiaceae</taxon>
        <taxon>Dichotomopilus</taxon>
    </lineage>
</organism>
<comment type="caution">
    <text evidence="1">The sequence shown here is derived from an EMBL/GenBank/DDBJ whole genome shotgun (WGS) entry which is preliminary data.</text>
</comment>
<reference evidence="1" key="2">
    <citation type="submission" date="2023-05" db="EMBL/GenBank/DDBJ databases">
        <authorList>
            <consortium name="Lawrence Berkeley National Laboratory"/>
            <person name="Steindorff A."/>
            <person name="Hensen N."/>
            <person name="Bonometti L."/>
            <person name="Westerberg I."/>
            <person name="Brannstrom I.O."/>
            <person name="Guillou S."/>
            <person name="Cros-Aarteil S."/>
            <person name="Calhoun S."/>
            <person name="Haridas S."/>
            <person name="Kuo A."/>
            <person name="Mondo S."/>
            <person name="Pangilinan J."/>
            <person name="Riley R."/>
            <person name="Labutti K."/>
            <person name="Andreopoulos B."/>
            <person name="Lipzen A."/>
            <person name="Chen C."/>
            <person name="Yanf M."/>
            <person name="Daum C."/>
            <person name="Ng V."/>
            <person name="Clum A."/>
            <person name="Ohm R."/>
            <person name="Martin F."/>
            <person name="Silar P."/>
            <person name="Natvig D."/>
            <person name="Lalanne C."/>
            <person name="Gautier V."/>
            <person name="Ament-Velasquez S.L."/>
            <person name="Kruys A."/>
            <person name="Hutchinson M.I."/>
            <person name="Powell A.J."/>
            <person name="Barry K."/>
            <person name="Miller A.N."/>
            <person name="Grigoriev I.V."/>
            <person name="Debuchy R."/>
            <person name="Gladieux P."/>
            <person name="Thoren M.H."/>
            <person name="Johannesson H."/>
        </authorList>
    </citation>
    <scope>NUCLEOTIDE SEQUENCE</scope>
    <source>
        <strain evidence="1">CBS 141.50</strain>
    </source>
</reference>
<sequence>MSSKLIPSKPDDVMVIRDITPNVVTFSVPFLRHGQFPIGGRGTAVRLTSGGLAIFSPVALTPSAQAKITSLGGDVRYLIATDFEHHIFLSEWAAAYPNAKLVGPEGLPEKRAKVHNDPKIGHEPFAVVITRDQSSSAPEATRKPIHIGEDFDADFEVEYLPTHPNKELVFFYRPDRVLVQADLMFNLPAVEQYSRVPEAEKPRMGVLQRFFNSFQNTEGEALGMKRFLWHVVSRGDREGFEKSVKRIAGWDFETVVPCHGETIVGGGKGVFEKVFSWHLVGKGASK</sequence>
<keyword evidence="2" id="KW-1185">Reference proteome</keyword>